<dbReference type="PANTHER" id="PTHR18875:SF8">
    <property type="entry name" value="COILED-COIL DOMAIN-CONTAINING PROTEIN 18"/>
    <property type="match status" value="1"/>
</dbReference>
<evidence type="ECO:0008006" key="8">
    <source>
        <dbReference type="Google" id="ProtNLM"/>
    </source>
</evidence>
<evidence type="ECO:0000256" key="5">
    <source>
        <dbReference type="SAM" id="MobiDB-lite"/>
    </source>
</evidence>
<name>A0A6B0QRU6_9CETA</name>
<sequence length="1639" mass="191526">MESSSSDFYNKDNEEESLLANVASLRHELKITEWSLQSLGEELSSVSPSENSDYAPNLSRSERLILENLSHPSHLGLLNYSPHNRVCKMPNSGTDFQKKPRDKMSFSSSTPVDQEIKSLREKLNKLRQQNACLVSQNHSLMTKIESVHFELTQSRAKVSMLESAQKQAANVPILEEQIINLEAEVSAQDKVLREAEDKLEQSQKMVIEKEQSLQKSQEECIRLKVDLLEQSKQGKRAERQRNEALYNAEELSKAFQHYKEKVAEKLEKVQAEEEILEKNLINCEKENKRLQEKCGLYKNELEILKEKLRQLKEENNNGKEKLRIMAVKNSEVMAQLTESRQSILKLESDLEDKDEILREKFSLMNENRELKVRIATQNERLDLCQQEIESSRVELRSLEKIMSQLPLKREIFGFKSPLSKHQMSSLSNKQDSYIGCCETNKMVISELRIKLAIKEAEIQKLQANLTANQLSHNLTACNDYQEGRKLNSLEIEPVKLGNQVESLKDQNQHTMNKQYERERQRLASGIEELRDKLMQIEAENSDLKVNMAHRTSQFQLIQEELLEKASNSSKLESEMTKKCSQLLTLEKQLEEKIVAYSSIAAKNAELEQELMEKNEKIRSLETNINTEHEKICLAFEKAKKIHLDQHKEMEKQIERLESQLDKKEQQFKEQEKTMSMLQQDIICKQHHLESLDRLLTESKGEMEKENMKKDEALKALQNQVSEETIKANSALEICKEELALHLNQLEGNKEKFEKQLKKKSEEVYCLQKELKIKNHSLQETAEQNVILQHTLQQQQQMLQQETIRNEELEDIQTKLEKQISKLEQELQKQRESSAEKLRKMEEKCEAATYEADLKRQKIVELTGTTRQVKLEMDQYKEELSKMEKEIMHLKRDGENKAMHLSQLDMILEQTKTELDKKTNAVKDLEKLQHHTETELTEALQKREALETELQNAHGELKSTLRQLQELRDVLQKAQLSLEEKYTTIKDLTAELRECKMEIEDKKQELLEMDQALKERNWELKQRAAQVTHLDMTIRGHRGEMEQKIIKLEGTVEKSELELKESSRQIESLNEKLQNSKEQLREKEFITLQNEQEISQLKKETERTQQKMKEMESVMKEQEQYIATQYKEAIDLEQELRLTREQMQNSHKELVEARHQQVQAQREIERLSSELEEIKQLSKEKEAHGKYLAEELGASQVRETQLEARMQAEIKKLSTEVESLKEAYHLEMISHQENHAKWKISVDSQKTSVQQLNEQLEKAKLELEEAQDTVSSLHQQVQDRNEVIEATNEALLIKCRKLRRSISASDLSFRTHSDEDLSEELLQDLKKMQLEQPSTLEENQRDLPYTQSDSFKPLTYDLNDDNSENNDFSTLSGMLRYINKEVRLLKKSSMQTGAGSTQVMCTIIESMKKLLVSSECFYLDNSIHNKASSRVVFCFQVLTKASKTHKKLHTHTILNTISRVHTNVKLKTPALKQWKCWRKFIVKEDADVMKSGIFAYLYFLCKLIQFIHYSEIIIKMHNDTLFLKEERNVASSYESTKWYNPRDMESSKNYEDIITVLSNLFFHKNKLWKICGRDAHAWVNPMLALQCILGDVFHLDILGGFLDMQTIDDLSNFVSVLKVWTQRLKPLYLHDFVEFFGSSK</sequence>
<evidence type="ECO:0000313" key="7">
    <source>
        <dbReference type="Proteomes" id="UP000322234"/>
    </source>
</evidence>
<accession>A0A6B0QRU6</accession>
<feature type="coiled-coil region" evidence="4">
    <location>
        <begin position="367"/>
        <end position="401"/>
    </location>
</feature>
<evidence type="ECO:0000256" key="3">
    <source>
        <dbReference type="ARBA" id="ARBA00023054"/>
    </source>
</evidence>
<keyword evidence="7" id="KW-1185">Reference proteome</keyword>
<keyword evidence="3 4" id="KW-0175">Coiled coil</keyword>
<feature type="coiled-coil region" evidence="4">
    <location>
        <begin position="596"/>
        <end position="1275"/>
    </location>
</feature>
<dbReference type="GO" id="GO:0005737">
    <property type="term" value="C:cytoplasm"/>
    <property type="evidence" value="ECO:0007669"/>
    <property type="project" value="UniProtKB-SubCell"/>
</dbReference>
<feature type="coiled-coil region" evidence="4">
    <location>
        <begin position="512"/>
        <end position="546"/>
    </location>
</feature>
<dbReference type="Proteomes" id="UP000322234">
    <property type="component" value="Unassembled WGS sequence"/>
</dbReference>
<comment type="subcellular location">
    <subcellularLocation>
        <location evidence="1">Cytoplasm</location>
    </subcellularLocation>
</comment>
<reference evidence="6" key="1">
    <citation type="submission" date="2019-10" db="EMBL/GenBank/DDBJ databases">
        <title>The sequence and de novo assembly of the wild yak genome.</title>
        <authorList>
            <person name="Liu Y."/>
        </authorList>
    </citation>
    <scope>NUCLEOTIDE SEQUENCE [LARGE SCALE GENOMIC DNA]</scope>
    <source>
        <strain evidence="6">WY2019</strain>
    </source>
</reference>
<protein>
    <recommendedName>
        <fullName evidence="8">Coiled-coil domain-containing protein 18</fullName>
    </recommendedName>
</protein>
<keyword evidence="2" id="KW-0963">Cytoplasm</keyword>
<organism evidence="6 7">
    <name type="scientific">Bos mutus</name>
    <name type="common">wild yak</name>
    <dbReference type="NCBI Taxonomy" id="72004"/>
    <lineage>
        <taxon>Eukaryota</taxon>
        <taxon>Metazoa</taxon>
        <taxon>Chordata</taxon>
        <taxon>Craniata</taxon>
        <taxon>Vertebrata</taxon>
        <taxon>Euteleostomi</taxon>
        <taxon>Mammalia</taxon>
        <taxon>Eutheria</taxon>
        <taxon>Laurasiatheria</taxon>
        <taxon>Artiodactyla</taxon>
        <taxon>Ruminantia</taxon>
        <taxon>Pecora</taxon>
        <taxon>Bovidae</taxon>
        <taxon>Bovinae</taxon>
        <taxon>Bos</taxon>
    </lineage>
</organism>
<evidence type="ECO:0000313" key="6">
    <source>
        <dbReference type="EMBL" id="MXQ79697.1"/>
    </source>
</evidence>
<evidence type="ECO:0000256" key="4">
    <source>
        <dbReference type="SAM" id="Coils"/>
    </source>
</evidence>
<evidence type="ECO:0000256" key="1">
    <source>
        <dbReference type="ARBA" id="ARBA00004496"/>
    </source>
</evidence>
<dbReference type="PANTHER" id="PTHR18875">
    <property type="entry name" value="SARCOMA ANTIGEN NY-SAR-24/CYTOSKELETAL PROTEIN SOJO"/>
    <property type="match status" value="1"/>
</dbReference>
<feature type="coiled-coil region" evidence="4">
    <location>
        <begin position="164"/>
        <end position="219"/>
    </location>
</feature>
<feature type="region of interest" description="Disordered" evidence="5">
    <location>
        <begin position="91"/>
        <end position="113"/>
    </location>
</feature>
<comment type="caution">
    <text evidence="6">The sequence shown here is derived from an EMBL/GenBank/DDBJ whole genome shotgun (WGS) entry which is preliminary data.</text>
</comment>
<dbReference type="EMBL" id="VBQZ03000002">
    <property type="protein sequence ID" value="MXQ79697.1"/>
    <property type="molecule type" value="Genomic_DNA"/>
</dbReference>
<evidence type="ECO:0000256" key="2">
    <source>
        <dbReference type="ARBA" id="ARBA00022490"/>
    </source>
</evidence>
<feature type="coiled-coil region" evidence="4">
    <location>
        <begin position="248"/>
        <end position="328"/>
    </location>
</feature>
<feature type="coiled-coil region" evidence="4">
    <location>
        <begin position="444"/>
        <end position="473"/>
    </location>
</feature>
<proteinExistence type="predicted"/>
<gene>
    <name evidence="6" type="ORF">E5288_WYG006932</name>
</gene>